<dbReference type="EMBL" id="KB705649">
    <property type="protein sequence ID" value="EMR71356.1"/>
    <property type="molecule type" value="Genomic_DNA"/>
</dbReference>
<evidence type="ECO:0000313" key="1">
    <source>
        <dbReference type="EMBL" id="EMR71356.1"/>
    </source>
</evidence>
<proteinExistence type="predicted"/>
<dbReference type="HOGENOM" id="CLU_1806159_0_0_1"/>
<accession>M7TN61</accession>
<keyword evidence="2" id="KW-1185">Reference proteome</keyword>
<dbReference type="KEGG" id="ela:UCREL1_1613"/>
<protein>
    <submittedName>
        <fullName evidence="1">Uncharacterized protein</fullName>
    </submittedName>
</protein>
<name>M7TN61_EUTLA</name>
<reference evidence="2" key="1">
    <citation type="journal article" date="2013" name="Genome Announc.">
        <title>Draft genome sequence of the grapevine dieback fungus Eutypa lata UCR-EL1.</title>
        <authorList>
            <person name="Blanco-Ulate B."/>
            <person name="Rolshausen P.E."/>
            <person name="Cantu D."/>
        </authorList>
    </citation>
    <scope>NUCLEOTIDE SEQUENCE [LARGE SCALE GENOMIC DNA]</scope>
    <source>
        <strain evidence="2">UCR-EL1</strain>
    </source>
</reference>
<sequence length="143" mass="16337">MTLLNDRRRLVRAFRQWQQEGVEQSAIPGCATFVQGDTNEDNKVILIVQSTTGQRITMDSVDTELIQGLMQLADQDNNQGLVRQIGACKWAFYNTEAVPQTIVSYDPTHDCPAEFWNRQMLSQIDLDQYQSINHLFFAAQLRG</sequence>
<dbReference type="Proteomes" id="UP000012174">
    <property type="component" value="Unassembled WGS sequence"/>
</dbReference>
<organism evidence="1 2">
    <name type="scientific">Eutypa lata (strain UCR-EL1)</name>
    <name type="common">Grapevine dieback disease fungus</name>
    <name type="synonym">Eutypa armeniacae</name>
    <dbReference type="NCBI Taxonomy" id="1287681"/>
    <lineage>
        <taxon>Eukaryota</taxon>
        <taxon>Fungi</taxon>
        <taxon>Dikarya</taxon>
        <taxon>Ascomycota</taxon>
        <taxon>Pezizomycotina</taxon>
        <taxon>Sordariomycetes</taxon>
        <taxon>Xylariomycetidae</taxon>
        <taxon>Xylariales</taxon>
        <taxon>Diatrypaceae</taxon>
        <taxon>Eutypa</taxon>
    </lineage>
</organism>
<dbReference type="AlphaFoldDB" id="M7TN61"/>
<gene>
    <name evidence="1" type="ORF">UCREL1_1613</name>
</gene>
<evidence type="ECO:0000313" key="2">
    <source>
        <dbReference type="Proteomes" id="UP000012174"/>
    </source>
</evidence>